<proteinExistence type="predicted"/>
<organism evidence="5 6">
    <name type="scientific">Flexivirga oryzae</name>
    <dbReference type="NCBI Taxonomy" id="1794944"/>
    <lineage>
        <taxon>Bacteria</taxon>
        <taxon>Bacillati</taxon>
        <taxon>Actinomycetota</taxon>
        <taxon>Actinomycetes</taxon>
        <taxon>Micrococcales</taxon>
        <taxon>Dermacoccaceae</taxon>
        <taxon>Flexivirga</taxon>
    </lineage>
</organism>
<dbReference type="Pfam" id="PF00293">
    <property type="entry name" value="NUDIX"/>
    <property type="match status" value="1"/>
</dbReference>
<dbReference type="RefSeq" id="WP_183322788.1">
    <property type="nucleotide sequence ID" value="NZ_JACHVQ010000005.1"/>
</dbReference>
<dbReference type="EMBL" id="JACHVQ010000005">
    <property type="protein sequence ID" value="MBB2894326.1"/>
    <property type="molecule type" value="Genomic_DNA"/>
</dbReference>
<protein>
    <submittedName>
        <fullName evidence="5">8-oxo-dGTP pyrophosphatase MutT (NUDIX family)</fullName>
    </submittedName>
</protein>
<evidence type="ECO:0000259" key="4">
    <source>
        <dbReference type="PROSITE" id="PS51462"/>
    </source>
</evidence>
<comment type="caution">
    <text evidence="5">The sequence shown here is derived from an EMBL/GenBank/DDBJ whole genome shotgun (WGS) entry which is preliminary data.</text>
</comment>
<evidence type="ECO:0000256" key="3">
    <source>
        <dbReference type="ARBA" id="ARBA00022842"/>
    </source>
</evidence>
<dbReference type="Proteomes" id="UP000559182">
    <property type="component" value="Unassembled WGS sequence"/>
</dbReference>
<dbReference type="InterPro" id="IPR020084">
    <property type="entry name" value="NUDIX_hydrolase_CS"/>
</dbReference>
<keyword evidence="6" id="KW-1185">Reference proteome</keyword>
<feature type="domain" description="Nudix hydrolase" evidence="4">
    <location>
        <begin position="17"/>
        <end position="159"/>
    </location>
</feature>
<dbReference type="AlphaFoldDB" id="A0A839NFC6"/>
<dbReference type="InterPro" id="IPR015797">
    <property type="entry name" value="NUDIX_hydrolase-like_dom_sf"/>
</dbReference>
<dbReference type="CDD" id="cd04685">
    <property type="entry name" value="NUDIX_Hydrolase"/>
    <property type="match status" value="1"/>
</dbReference>
<reference evidence="5 6" key="1">
    <citation type="submission" date="2020-08" db="EMBL/GenBank/DDBJ databases">
        <title>Sequencing the genomes of 1000 actinobacteria strains.</title>
        <authorList>
            <person name="Klenk H.-P."/>
        </authorList>
    </citation>
    <scope>NUCLEOTIDE SEQUENCE [LARGE SCALE GENOMIC DNA]</scope>
    <source>
        <strain evidence="5 6">DSM 105369</strain>
    </source>
</reference>
<gene>
    <name evidence="5" type="ORF">FHU39_004368</name>
</gene>
<keyword evidence="2" id="KW-0378">Hydrolase</keyword>
<dbReference type="Gene3D" id="3.90.79.10">
    <property type="entry name" value="Nucleoside Triphosphate Pyrophosphohydrolase"/>
    <property type="match status" value="1"/>
</dbReference>
<keyword evidence="3" id="KW-0460">Magnesium</keyword>
<dbReference type="PROSITE" id="PS51462">
    <property type="entry name" value="NUDIX"/>
    <property type="match status" value="1"/>
</dbReference>
<evidence type="ECO:0000313" key="5">
    <source>
        <dbReference type="EMBL" id="MBB2894326.1"/>
    </source>
</evidence>
<dbReference type="PANTHER" id="PTHR43046:SF12">
    <property type="entry name" value="GDP-MANNOSE MANNOSYL HYDROLASE"/>
    <property type="match status" value="1"/>
</dbReference>
<evidence type="ECO:0000256" key="2">
    <source>
        <dbReference type="ARBA" id="ARBA00022801"/>
    </source>
</evidence>
<evidence type="ECO:0000313" key="6">
    <source>
        <dbReference type="Proteomes" id="UP000559182"/>
    </source>
</evidence>
<dbReference type="GO" id="GO:0016787">
    <property type="term" value="F:hydrolase activity"/>
    <property type="evidence" value="ECO:0007669"/>
    <property type="project" value="UniProtKB-KW"/>
</dbReference>
<dbReference type="PANTHER" id="PTHR43046">
    <property type="entry name" value="GDP-MANNOSE MANNOSYL HYDROLASE"/>
    <property type="match status" value="1"/>
</dbReference>
<comment type="cofactor">
    <cofactor evidence="1">
        <name>Mg(2+)</name>
        <dbReference type="ChEBI" id="CHEBI:18420"/>
    </cofactor>
</comment>
<accession>A0A839NFC6</accession>
<dbReference type="SUPFAM" id="SSF55811">
    <property type="entry name" value="Nudix"/>
    <property type="match status" value="1"/>
</dbReference>
<dbReference type="InterPro" id="IPR000086">
    <property type="entry name" value="NUDIX_hydrolase_dom"/>
</dbReference>
<dbReference type="PROSITE" id="PS00893">
    <property type="entry name" value="NUDIX_BOX"/>
    <property type="match status" value="1"/>
</dbReference>
<name>A0A839NFC6_9MICO</name>
<evidence type="ECO:0000256" key="1">
    <source>
        <dbReference type="ARBA" id="ARBA00001946"/>
    </source>
</evidence>
<sequence length="171" mass="18581">MTNPTDGDPLPARGTILHRDTARVIPVRRTDGRSLLLHGWDPDRVDQPFWFTIGGAVEPGEDLRTAATRELLEEVGLPASSEDLLGPLCANEIRFDWAGRHIVQQQTFFALEVDDFVVSFDGQDGLEAGTIDQHGWFTHEELVASGATFPEVLEAVMLASDALSSPASDAG</sequence>